<organism evidence="17 18">
    <name type="scientific">Eiseniibacteriota bacterium</name>
    <dbReference type="NCBI Taxonomy" id="2212470"/>
    <lineage>
        <taxon>Bacteria</taxon>
        <taxon>Candidatus Eiseniibacteriota</taxon>
    </lineage>
</organism>
<keyword evidence="9 13" id="KW-0663">Pyridoxal phosphate</keyword>
<dbReference type="InterPro" id="IPR001926">
    <property type="entry name" value="TrpB-like_PALP"/>
</dbReference>
<dbReference type="PROSITE" id="PS00165">
    <property type="entry name" value="DEHYDRATASE_SER_THR"/>
    <property type="match status" value="1"/>
</dbReference>
<dbReference type="GO" id="GO:0006567">
    <property type="term" value="P:L-threonine catabolic process"/>
    <property type="evidence" value="ECO:0007669"/>
    <property type="project" value="TreeGrafter"/>
</dbReference>
<evidence type="ECO:0000256" key="10">
    <source>
        <dbReference type="ARBA" id="ARBA00023239"/>
    </source>
</evidence>
<name>A0A538T3Q9_UNCEI</name>
<evidence type="ECO:0000313" key="18">
    <source>
        <dbReference type="Proteomes" id="UP000316852"/>
    </source>
</evidence>
<evidence type="ECO:0000256" key="5">
    <source>
        <dbReference type="ARBA" id="ARBA00013028"/>
    </source>
</evidence>
<evidence type="ECO:0000256" key="11">
    <source>
        <dbReference type="ARBA" id="ARBA00049144"/>
    </source>
</evidence>
<dbReference type="InterPro" id="IPR000634">
    <property type="entry name" value="Ser/Thr_deHydtase_PyrdxlP-BS"/>
</dbReference>
<comment type="pathway">
    <text evidence="3 13">Amino-acid biosynthesis; L-threonine biosynthesis; L-threonine from L-aspartate: step 5/5.</text>
</comment>
<feature type="domain" description="Tryptophan synthase beta chain-like PALP" evidence="16">
    <location>
        <begin position="35"/>
        <end position="339"/>
    </location>
</feature>
<feature type="binding site" evidence="14">
    <location>
        <position position="338"/>
    </location>
    <ligand>
        <name>pyridoxal 5'-phosphate</name>
        <dbReference type="ChEBI" id="CHEBI:597326"/>
    </ligand>
</feature>
<accession>A0A538T3Q9</accession>
<comment type="caution">
    <text evidence="17">The sequence shown here is derived from an EMBL/GenBank/DDBJ whole genome shotgun (WGS) entry which is preliminary data.</text>
</comment>
<comment type="function">
    <text evidence="2 13">Catalyzes the gamma-elimination of phosphate from L-phosphohomoserine and the beta-addition of water to produce L-threonine.</text>
</comment>
<keyword evidence="7 13" id="KW-0028">Amino-acid biosynthesis</keyword>
<evidence type="ECO:0000256" key="3">
    <source>
        <dbReference type="ARBA" id="ARBA00004979"/>
    </source>
</evidence>
<evidence type="ECO:0000259" key="16">
    <source>
        <dbReference type="Pfam" id="PF00291"/>
    </source>
</evidence>
<dbReference type="GO" id="GO:0004795">
    <property type="term" value="F:threonine synthase activity"/>
    <property type="evidence" value="ECO:0007669"/>
    <property type="project" value="UniProtKB-UniRule"/>
</dbReference>
<dbReference type="InterPro" id="IPR050147">
    <property type="entry name" value="Ser/Thr_Dehydratase"/>
</dbReference>
<evidence type="ECO:0000313" key="17">
    <source>
        <dbReference type="EMBL" id="TMQ58265.1"/>
    </source>
</evidence>
<dbReference type="GO" id="GO:0004794">
    <property type="term" value="F:threonine deaminase activity"/>
    <property type="evidence" value="ECO:0007669"/>
    <property type="project" value="TreeGrafter"/>
</dbReference>
<protein>
    <recommendedName>
        <fullName evidence="6 12">Threonine synthase</fullName>
        <ecNumber evidence="5 12">4.2.3.1</ecNumber>
    </recommendedName>
</protein>
<dbReference type="PANTHER" id="PTHR48078:SF6">
    <property type="entry name" value="L-THREONINE DEHYDRATASE CATABOLIC TDCB"/>
    <property type="match status" value="1"/>
</dbReference>
<feature type="binding site" evidence="14">
    <location>
        <begin position="201"/>
        <end position="205"/>
    </location>
    <ligand>
        <name>pyridoxal 5'-phosphate</name>
        <dbReference type="ChEBI" id="CHEBI:597326"/>
    </ligand>
</feature>
<evidence type="ECO:0000256" key="13">
    <source>
        <dbReference type="PIRNR" id="PIRNR038945"/>
    </source>
</evidence>
<dbReference type="UniPathway" id="UPA00050">
    <property type="reaction ID" value="UER00065"/>
</dbReference>
<dbReference type="EC" id="4.2.3.1" evidence="5 12"/>
<comment type="similarity">
    <text evidence="4 13">Belongs to the threonine synthase family.</text>
</comment>
<keyword evidence="10 13" id="KW-0456">Lyase</keyword>
<evidence type="ECO:0000256" key="12">
    <source>
        <dbReference type="NCBIfam" id="TIGR00260"/>
    </source>
</evidence>
<evidence type="ECO:0000256" key="7">
    <source>
        <dbReference type="ARBA" id="ARBA00022605"/>
    </source>
</evidence>
<dbReference type="GO" id="GO:0030170">
    <property type="term" value="F:pyridoxal phosphate binding"/>
    <property type="evidence" value="ECO:0007669"/>
    <property type="project" value="InterPro"/>
</dbReference>
<dbReference type="SUPFAM" id="SSF53686">
    <property type="entry name" value="Tryptophan synthase beta subunit-like PLP-dependent enzymes"/>
    <property type="match status" value="1"/>
</dbReference>
<evidence type="ECO:0000256" key="1">
    <source>
        <dbReference type="ARBA" id="ARBA00001933"/>
    </source>
</evidence>
<evidence type="ECO:0000256" key="8">
    <source>
        <dbReference type="ARBA" id="ARBA00022697"/>
    </source>
</evidence>
<evidence type="ECO:0000256" key="2">
    <source>
        <dbReference type="ARBA" id="ARBA00003648"/>
    </source>
</evidence>
<dbReference type="AlphaFoldDB" id="A0A538T3Q9"/>
<feature type="binding site" evidence="14">
    <location>
        <position position="100"/>
    </location>
    <ligand>
        <name>pyridoxal 5'-phosphate</name>
        <dbReference type="ChEBI" id="CHEBI:597326"/>
    </ligand>
</feature>
<dbReference type="PANTHER" id="PTHR48078">
    <property type="entry name" value="THREONINE DEHYDRATASE, MITOCHONDRIAL-RELATED"/>
    <property type="match status" value="1"/>
</dbReference>
<proteinExistence type="inferred from homology"/>
<feature type="modified residue" description="N6-(pyridoxal phosphate)lysine" evidence="15">
    <location>
        <position position="74"/>
    </location>
</feature>
<keyword evidence="8 13" id="KW-0791">Threonine biosynthesis</keyword>
<reference evidence="17 18" key="1">
    <citation type="journal article" date="2019" name="Nat. Microbiol.">
        <title>Mediterranean grassland soil C-N compound turnover is dependent on rainfall and depth, and is mediated by genomically divergent microorganisms.</title>
        <authorList>
            <person name="Diamond S."/>
            <person name="Andeer P.F."/>
            <person name="Li Z."/>
            <person name="Crits-Christoph A."/>
            <person name="Burstein D."/>
            <person name="Anantharaman K."/>
            <person name="Lane K.R."/>
            <person name="Thomas B.C."/>
            <person name="Pan C."/>
            <person name="Northen T.R."/>
            <person name="Banfield J.F."/>
        </authorList>
    </citation>
    <scope>NUCLEOTIDE SEQUENCE [LARGE SCALE GENOMIC DNA]</scope>
    <source>
        <strain evidence="17">WS_6</strain>
    </source>
</reference>
<dbReference type="NCBIfam" id="TIGR00260">
    <property type="entry name" value="thrC"/>
    <property type="match status" value="1"/>
</dbReference>
<evidence type="ECO:0000256" key="14">
    <source>
        <dbReference type="PIRSR" id="PIRSR038945-1"/>
    </source>
</evidence>
<evidence type="ECO:0000256" key="4">
    <source>
        <dbReference type="ARBA" id="ARBA00005517"/>
    </source>
</evidence>
<dbReference type="Gene3D" id="3.40.50.1100">
    <property type="match status" value="2"/>
</dbReference>
<dbReference type="InterPro" id="IPR004450">
    <property type="entry name" value="Thr_synthase-like"/>
</dbReference>
<comment type="cofactor">
    <cofactor evidence="1 13 14">
        <name>pyridoxal 5'-phosphate</name>
        <dbReference type="ChEBI" id="CHEBI:597326"/>
    </cofactor>
</comment>
<dbReference type="GO" id="GO:0006565">
    <property type="term" value="P:L-serine catabolic process"/>
    <property type="evidence" value="ECO:0007669"/>
    <property type="project" value="TreeGrafter"/>
</dbReference>
<dbReference type="PIRSF" id="PIRSF038945">
    <property type="entry name" value="Thr_synthase"/>
    <property type="match status" value="1"/>
</dbReference>
<dbReference type="GO" id="GO:0003941">
    <property type="term" value="F:L-serine ammonia-lyase activity"/>
    <property type="evidence" value="ECO:0007669"/>
    <property type="project" value="TreeGrafter"/>
</dbReference>
<gene>
    <name evidence="17" type="ORF">E6K76_08360</name>
</gene>
<dbReference type="FunFam" id="3.40.50.1100:FF:000014">
    <property type="entry name" value="Threonine synthase"/>
    <property type="match status" value="1"/>
</dbReference>
<evidence type="ECO:0000256" key="15">
    <source>
        <dbReference type="PIRSR" id="PIRSR038945-2"/>
    </source>
</evidence>
<dbReference type="EMBL" id="VBOW01000038">
    <property type="protein sequence ID" value="TMQ58265.1"/>
    <property type="molecule type" value="Genomic_DNA"/>
</dbReference>
<dbReference type="InterPro" id="IPR026260">
    <property type="entry name" value="Thr_Synthase_bac/arc"/>
</dbReference>
<dbReference type="Pfam" id="PF00291">
    <property type="entry name" value="PALP"/>
    <property type="match status" value="1"/>
</dbReference>
<dbReference type="Proteomes" id="UP000316852">
    <property type="component" value="Unassembled WGS sequence"/>
</dbReference>
<dbReference type="GO" id="GO:0009088">
    <property type="term" value="P:threonine biosynthetic process"/>
    <property type="evidence" value="ECO:0007669"/>
    <property type="project" value="UniProtKB-UniRule"/>
</dbReference>
<evidence type="ECO:0000256" key="9">
    <source>
        <dbReference type="ARBA" id="ARBA00022898"/>
    </source>
</evidence>
<sequence>MSAGRGGTREPAAPWRGVVREFRGILPEIPEDAVITLLEGGTPLVPAPGLSRRAGADVDLHVKIEGQNPTGSFKDRGMTVAVSRAKARGARAVLCASTGNTSASAAAYAARGGLRCVVVIPEGQIALGKLAQAMIYGARVLAIRGNFDRALELVRAMSEEGSVVVVNSINPDRIQGQKTVAYEVVQALGGRVPDAHALPVGNAGNITATWRGYEEQAAASGASGGPASAGERPKMLGFQAEGAAPIVRGARVEAPETIATAIKIGNPASWKGALDARDRSGGLIEMVTDDEILGAYRALAEVEGIFVEPASAASVAGVLKLGAQGRLRGLRTIVCTVTGHGLKDPERAVSVSRAVEKVEDDPGVLRRIILE</sequence>
<dbReference type="FunFam" id="3.40.50.1100:FF:000013">
    <property type="entry name" value="Threonine synthase"/>
    <property type="match status" value="1"/>
</dbReference>
<dbReference type="CDD" id="cd01563">
    <property type="entry name" value="Thr-synth_1"/>
    <property type="match status" value="1"/>
</dbReference>
<evidence type="ECO:0000256" key="6">
    <source>
        <dbReference type="ARBA" id="ARBA00018679"/>
    </source>
</evidence>
<dbReference type="InterPro" id="IPR036052">
    <property type="entry name" value="TrpB-like_PALP_sf"/>
</dbReference>
<dbReference type="GO" id="GO:0009097">
    <property type="term" value="P:isoleucine biosynthetic process"/>
    <property type="evidence" value="ECO:0007669"/>
    <property type="project" value="TreeGrafter"/>
</dbReference>
<comment type="catalytic activity">
    <reaction evidence="11 13">
        <text>O-phospho-L-homoserine + H2O = L-threonine + phosphate</text>
        <dbReference type="Rhea" id="RHEA:10840"/>
        <dbReference type="ChEBI" id="CHEBI:15377"/>
        <dbReference type="ChEBI" id="CHEBI:43474"/>
        <dbReference type="ChEBI" id="CHEBI:57590"/>
        <dbReference type="ChEBI" id="CHEBI:57926"/>
        <dbReference type="EC" id="4.2.3.1"/>
    </reaction>
</comment>